<dbReference type="Pfam" id="PF07155">
    <property type="entry name" value="ECF-ribofla_trS"/>
    <property type="match status" value="1"/>
</dbReference>
<feature type="transmembrane region" description="Helical" evidence="3">
    <location>
        <begin position="154"/>
        <end position="179"/>
    </location>
</feature>
<dbReference type="Proteomes" id="UP000823915">
    <property type="component" value="Unassembled WGS sequence"/>
</dbReference>
<dbReference type="PANTHER" id="PTHR37815:SF3">
    <property type="entry name" value="UPF0397 PROTEIN SPR0429"/>
    <property type="match status" value="1"/>
</dbReference>
<accession>A0A9D2C112</accession>
<protein>
    <submittedName>
        <fullName evidence="4">ECF transporter S component</fullName>
    </submittedName>
</protein>
<keyword evidence="3" id="KW-0472">Membrane</keyword>
<dbReference type="EMBL" id="DXDU01000090">
    <property type="protein sequence ID" value="HIY26576.1"/>
    <property type="molecule type" value="Genomic_DNA"/>
</dbReference>
<feature type="transmembrane region" description="Helical" evidence="3">
    <location>
        <begin position="12"/>
        <end position="34"/>
    </location>
</feature>
<comment type="caution">
    <text evidence="4">The sequence shown here is derived from an EMBL/GenBank/DDBJ whole genome shotgun (WGS) entry which is preliminary data.</text>
</comment>
<dbReference type="GO" id="GO:0016020">
    <property type="term" value="C:membrane"/>
    <property type="evidence" value="ECO:0007669"/>
    <property type="project" value="InterPro"/>
</dbReference>
<evidence type="ECO:0000313" key="5">
    <source>
        <dbReference type="Proteomes" id="UP000823915"/>
    </source>
</evidence>
<dbReference type="Gene3D" id="1.10.1760.20">
    <property type="match status" value="1"/>
</dbReference>
<gene>
    <name evidence="4" type="ORF">H9838_05290</name>
</gene>
<keyword evidence="1 3" id="KW-0812">Transmembrane</keyword>
<name>A0A9D2C112_9FIRM</name>
<sequence length="189" mass="19518">MARENQKTIYAIVAVALFAALVFVGSVIQVPVPAAFGMTRIHLGNIFCLLSGFMLGPVSGGLAAGIGSGLYDIIIYGDMLSAPFTLVFKGLLAGVCGLIAYAGHNRGENHKLNIVAGICGSVTYMILYLGKSFAEGLLLGSEMGTVLTALATKALTSGINAVIAVVVSVPLYTVLRLALKKSGLLEKLG</sequence>
<keyword evidence="2 3" id="KW-1133">Transmembrane helix</keyword>
<dbReference type="PANTHER" id="PTHR37815">
    <property type="entry name" value="UPF0397 PROTEIN BC_2624-RELATED"/>
    <property type="match status" value="1"/>
</dbReference>
<evidence type="ECO:0000313" key="4">
    <source>
        <dbReference type="EMBL" id="HIY26576.1"/>
    </source>
</evidence>
<feature type="transmembrane region" description="Helical" evidence="3">
    <location>
        <begin position="46"/>
        <end position="71"/>
    </location>
</feature>
<organism evidence="4 5">
    <name type="scientific">Candidatus Acutalibacter pullistercoris</name>
    <dbReference type="NCBI Taxonomy" id="2838418"/>
    <lineage>
        <taxon>Bacteria</taxon>
        <taxon>Bacillati</taxon>
        <taxon>Bacillota</taxon>
        <taxon>Clostridia</taxon>
        <taxon>Eubacteriales</taxon>
        <taxon>Acutalibacteraceae</taxon>
        <taxon>Acutalibacter</taxon>
    </lineage>
</organism>
<evidence type="ECO:0000256" key="3">
    <source>
        <dbReference type="SAM" id="Phobius"/>
    </source>
</evidence>
<reference evidence="4" key="1">
    <citation type="journal article" date="2021" name="PeerJ">
        <title>Extensive microbial diversity within the chicken gut microbiome revealed by metagenomics and culture.</title>
        <authorList>
            <person name="Gilroy R."/>
            <person name="Ravi A."/>
            <person name="Getino M."/>
            <person name="Pursley I."/>
            <person name="Horton D.L."/>
            <person name="Alikhan N.F."/>
            <person name="Baker D."/>
            <person name="Gharbi K."/>
            <person name="Hall N."/>
            <person name="Watson M."/>
            <person name="Adriaenssens E.M."/>
            <person name="Foster-Nyarko E."/>
            <person name="Jarju S."/>
            <person name="Secka A."/>
            <person name="Antonio M."/>
            <person name="Oren A."/>
            <person name="Chaudhuri R.R."/>
            <person name="La Ragione R."/>
            <person name="Hildebrand F."/>
            <person name="Pallen M.J."/>
        </authorList>
    </citation>
    <scope>NUCLEOTIDE SEQUENCE</scope>
    <source>
        <strain evidence="4">1282</strain>
    </source>
</reference>
<dbReference type="AlphaFoldDB" id="A0A9D2C112"/>
<dbReference type="InterPro" id="IPR009825">
    <property type="entry name" value="ECF_substrate-spec-like"/>
</dbReference>
<feature type="transmembrane region" description="Helical" evidence="3">
    <location>
        <begin position="114"/>
        <end position="134"/>
    </location>
</feature>
<feature type="transmembrane region" description="Helical" evidence="3">
    <location>
        <begin position="83"/>
        <end position="102"/>
    </location>
</feature>
<proteinExistence type="predicted"/>
<evidence type="ECO:0000256" key="2">
    <source>
        <dbReference type="ARBA" id="ARBA00022989"/>
    </source>
</evidence>
<evidence type="ECO:0000256" key="1">
    <source>
        <dbReference type="ARBA" id="ARBA00022692"/>
    </source>
</evidence>
<reference evidence="4" key="2">
    <citation type="submission" date="2021-04" db="EMBL/GenBank/DDBJ databases">
        <authorList>
            <person name="Gilroy R."/>
        </authorList>
    </citation>
    <scope>NUCLEOTIDE SEQUENCE</scope>
    <source>
        <strain evidence="4">1282</strain>
    </source>
</reference>